<dbReference type="PROSITE" id="PS50928">
    <property type="entry name" value="ABC_TM1"/>
    <property type="match status" value="1"/>
</dbReference>
<keyword evidence="4 7" id="KW-0812">Transmembrane</keyword>
<sequence>MTALPRLGADGATRPLRLLAAMRRRVLPPLLAVVLALAVWQLLVVLEVRPAYVLPAPATVFAQLGVLIGDPAFLAAVGRTLLRGLSGFAIALVIGTALGLAVARSRFVRSAIGSLLTGLQTMPSIAWFPLAILLFQQTEGAILFVVVLGAAPSIANGLIGGVDEVPPPLMRTARSLGGRGFSLVLRVILPAALPAYLAGLKQGWAFAWRSLLAGELLVIIANAASLGQMLSFYRELSNAPSLYATMIVILVIGMVVDQVFARVTNGVRERRGLSALRN</sequence>
<feature type="transmembrane region" description="Helical" evidence="7">
    <location>
        <begin position="180"/>
        <end position="199"/>
    </location>
</feature>
<dbReference type="InterPro" id="IPR000515">
    <property type="entry name" value="MetI-like"/>
</dbReference>
<keyword evidence="6 7" id="KW-0472">Membrane</keyword>
<evidence type="ECO:0000256" key="5">
    <source>
        <dbReference type="ARBA" id="ARBA00022989"/>
    </source>
</evidence>
<evidence type="ECO:0000256" key="2">
    <source>
        <dbReference type="ARBA" id="ARBA00022448"/>
    </source>
</evidence>
<evidence type="ECO:0000313" key="10">
    <source>
        <dbReference type="Proteomes" id="UP001597347"/>
    </source>
</evidence>
<proteinExistence type="inferred from homology"/>
<feature type="transmembrane region" description="Helical" evidence="7">
    <location>
        <begin position="211"/>
        <end position="230"/>
    </location>
</feature>
<evidence type="ECO:0000313" key="9">
    <source>
        <dbReference type="EMBL" id="MFD1719992.1"/>
    </source>
</evidence>
<keyword evidence="3" id="KW-1003">Cell membrane</keyword>
<evidence type="ECO:0000259" key="8">
    <source>
        <dbReference type="PROSITE" id="PS50928"/>
    </source>
</evidence>
<gene>
    <name evidence="9" type="ORF">ACFSBI_00380</name>
</gene>
<dbReference type="SUPFAM" id="SSF161098">
    <property type="entry name" value="MetI-like"/>
    <property type="match status" value="1"/>
</dbReference>
<feature type="transmembrane region" description="Helical" evidence="7">
    <location>
        <begin position="142"/>
        <end position="160"/>
    </location>
</feature>
<dbReference type="CDD" id="cd06261">
    <property type="entry name" value="TM_PBP2"/>
    <property type="match status" value="1"/>
</dbReference>
<keyword evidence="2 7" id="KW-0813">Transport</keyword>
<evidence type="ECO:0000256" key="3">
    <source>
        <dbReference type="ARBA" id="ARBA00022475"/>
    </source>
</evidence>
<name>A0ABW4LAI4_9MICO</name>
<evidence type="ECO:0000256" key="7">
    <source>
        <dbReference type="RuleBase" id="RU363032"/>
    </source>
</evidence>
<keyword evidence="10" id="KW-1185">Reference proteome</keyword>
<comment type="subcellular location">
    <subcellularLocation>
        <location evidence="1 7">Cell membrane</location>
        <topology evidence="1 7">Multi-pass membrane protein</topology>
    </subcellularLocation>
</comment>
<comment type="similarity">
    <text evidence="7">Belongs to the binding-protein-dependent transport system permease family.</text>
</comment>
<feature type="transmembrane region" description="Helical" evidence="7">
    <location>
        <begin position="115"/>
        <end position="135"/>
    </location>
</feature>
<comment type="caution">
    <text evidence="9">The sequence shown here is derived from an EMBL/GenBank/DDBJ whole genome shotgun (WGS) entry which is preliminary data.</text>
</comment>
<organism evidence="9 10">
    <name type="scientific">Amnibacterium endophyticum</name>
    <dbReference type="NCBI Taxonomy" id="2109337"/>
    <lineage>
        <taxon>Bacteria</taxon>
        <taxon>Bacillati</taxon>
        <taxon>Actinomycetota</taxon>
        <taxon>Actinomycetes</taxon>
        <taxon>Micrococcales</taxon>
        <taxon>Microbacteriaceae</taxon>
        <taxon>Amnibacterium</taxon>
    </lineage>
</organism>
<feature type="transmembrane region" description="Helical" evidence="7">
    <location>
        <begin position="81"/>
        <end position="103"/>
    </location>
</feature>
<dbReference type="PANTHER" id="PTHR30151:SF40">
    <property type="entry name" value="TRANSPORT SYSTEM INTEGRAL MEMBRANE PROTEIN"/>
    <property type="match status" value="1"/>
</dbReference>
<reference evidence="10" key="1">
    <citation type="journal article" date="2019" name="Int. J. Syst. Evol. Microbiol.">
        <title>The Global Catalogue of Microorganisms (GCM) 10K type strain sequencing project: providing services to taxonomists for standard genome sequencing and annotation.</title>
        <authorList>
            <consortium name="The Broad Institute Genomics Platform"/>
            <consortium name="The Broad Institute Genome Sequencing Center for Infectious Disease"/>
            <person name="Wu L."/>
            <person name="Ma J."/>
        </authorList>
    </citation>
    <scope>NUCLEOTIDE SEQUENCE [LARGE SCALE GENOMIC DNA]</scope>
    <source>
        <strain evidence="10">CGMCC 1.12471</strain>
    </source>
</reference>
<feature type="transmembrane region" description="Helical" evidence="7">
    <location>
        <begin position="26"/>
        <end position="46"/>
    </location>
</feature>
<dbReference type="EMBL" id="JBHUEA010000001">
    <property type="protein sequence ID" value="MFD1719992.1"/>
    <property type="molecule type" value="Genomic_DNA"/>
</dbReference>
<dbReference type="Pfam" id="PF00528">
    <property type="entry name" value="BPD_transp_1"/>
    <property type="match status" value="1"/>
</dbReference>
<feature type="transmembrane region" description="Helical" evidence="7">
    <location>
        <begin position="52"/>
        <end position="69"/>
    </location>
</feature>
<evidence type="ECO:0000256" key="4">
    <source>
        <dbReference type="ARBA" id="ARBA00022692"/>
    </source>
</evidence>
<keyword evidence="5 7" id="KW-1133">Transmembrane helix</keyword>
<accession>A0ABW4LAI4</accession>
<protein>
    <submittedName>
        <fullName evidence="9">ABC transporter permease</fullName>
    </submittedName>
</protein>
<evidence type="ECO:0000256" key="1">
    <source>
        <dbReference type="ARBA" id="ARBA00004651"/>
    </source>
</evidence>
<dbReference type="Gene3D" id="1.10.3720.10">
    <property type="entry name" value="MetI-like"/>
    <property type="match status" value="1"/>
</dbReference>
<dbReference type="RefSeq" id="WP_377931199.1">
    <property type="nucleotide sequence ID" value="NZ_JBHUEA010000001.1"/>
</dbReference>
<evidence type="ECO:0000256" key="6">
    <source>
        <dbReference type="ARBA" id="ARBA00023136"/>
    </source>
</evidence>
<feature type="domain" description="ABC transmembrane type-1" evidence="8">
    <location>
        <begin position="77"/>
        <end position="260"/>
    </location>
</feature>
<dbReference type="InterPro" id="IPR035906">
    <property type="entry name" value="MetI-like_sf"/>
</dbReference>
<dbReference type="PANTHER" id="PTHR30151">
    <property type="entry name" value="ALKANE SULFONATE ABC TRANSPORTER-RELATED, MEMBRANE SUBUNIT"/>
    <property type="match status" value="1"/>
</dbReference>
<feature type="transmembrane region" description="Helical" evidence="7">
    <location>
        <begin position="242"/>
        <end position="261"/>
    </location>
</feature>
<dbReference type="Proteomes" id="UP001597347">
    <property type="component" value="Unassembled WGS sequence"/>
</dbReference>